<organism evidence="1 2">
    <name type="scientific">Zingiber officinale</name>
    <name type="common">Ginger</name>
    <name type="synonym">Amomum zingiber</name>
    <dbReference type="NCBI Taxonomy" id="94328"/>
    <lineage>
        <taxon>Eukaryota</taxon>
        <taxon>Viridiplantae</taxon>
        <taxon>Streptophyta</taxon>
        <taxon>Embryophyta</taxon>
        <taxon>Tracheophyta</taxon>
        <taxon>Spermatophyta</taxon>
        <taxon>Magnoliopsida</taxon>
        <taxon>Liliopsida</taxon>
        <taxon>Zingiberales</taxon>
        <taxon>Zingiberaceae</taxon>
        <taxon>Zingiber</taxon>
    </lineage>
</organism>
<dbReference type="EMBL" id="JACMSC010000006">
    <property type="protein sequence ID" value="KAG6518401.1"/>
    <property type="molecule type" value="Genomic_DNA"/>
</dbReference>
<reference evidence="1 2" key="1">
    <citation type="submission" date="2020-08" db="EMBL/GenBank/DDBJ databases">
        <title>Plant Genome Project.</title>
        <authorList>
            <person name="Zhang R.-G."/>
        </authorList>
    </citation>
    <scope>NUCLEOTIDE SEQUENCE [LARGE SCALE GENOMIC DNA]</scope>
    <source>
        <tissue evidence="1">Rhizome</tissue>
    </source>
</reference>
<accession>A0A8J5L8W0</accession>
<dbReference type="AlphaFoldDB" id="A0A8J5L8W0"/>
<gene>
    <name evidence="1" type="ORF">ZIOFF_021876</name>
</gene>
<evidence type="ECO:0000313" key="1">
    <source>
        <dbReference type="EMBL" id="KAG6518401.1"/>
    </source>
</evidence>
<keyword evidence="2" id="KW-1185">Reference proteome</keyword>
<sequence length="121" mass="13569">MQKFDGDYYPETFLLALGSFGTPLKVFLTQKQLQTYIQLLDFLSDLCTCSSKGGCLKFNKGPWNNPNIMEGRSSSTWTIDYGSNIDNQVPKTIEHRHLAAVGNIHVPLLYGSFYVSLGIEI</sequence>
<evidence type="ECO:0000313" key="2">
    <source>
        <dbReference type="Proteomes" id="UP000734854"/>
    </source>
</evidence>
<proteinExistence type="predicted"/>
<dbReference type="Proteomes" id="UP000734854">
    <property type="component" value="Unassembled WGS sequence"/>
</dbReference>
<name>A0A8J5L8W0_ZINOF</name>
<comment type="caution">
    <text evidence="1">The sequence shown here is derived from an EMBL/GenBank/DDBJ whole genome shotgun (WGS) entry which is preliminary data.</text>
</comment>
<protein>
    <submittedName>
        <fullName evidence="1">Uncharacterized protein</fullName>
    </submittedName>
</protein>